<organism evidence="1 2">
    <name type="scientific">Armillaria solidipes</name>
    <dbReference type="NCBI Taxonomy" id="1076256"/>
    <lineage>
        <taxon>Eukaryota</taxon>
        <taxon>Fungi</taxon>
        <taxon>Dikarya</taxon>
        <taxon>Basidiomycota</taxon>
        <taxon>Agaricomycotina</taxon>
        <taxon>Agaricomycetes</taxon>
        <taxon>Agaricomycetidae</taxon>
        <taxon>Agaricales</taxon>
        <taxon>Marasmiineae</taxon>
        <taxon>Physalacriaceae</taxon>
        <taxon>Armillaria</taxon>
    </lineage>
</organism>
<dbReference type="Proteomes" id="UP000218334">
    <property type="component" value="Unassembled WGS sequence"/>
</dbReference>
<keyword evidence="2" id="KW-1185">Reference proteome</keyword>
<sequence length="89" mass="10194">MSKPLNLSQKATLLLGVCHFVDFSNTFHMAPLHLIFYIRTQQKLAENLHFSHDGHINKVSRDATCARISRQLHDLDGDDWPGGQRRRAV</sequence>
<protein>
    <submittedName>
        <fullName evidence="1">Uncharacterized protein</fullName>
    </submittedName>
</protein>
<name>A0A2H3BKF7_9AGAR</name>
<gene>
    <name evidence="1" type="ORF">ARMSODRAFT_538023</name>
</gene>
<dbReference type="EMBL" id="KZ293458">
    <property type="protein sequence ID" value="PBK63546.1"/>
    <property type="molecule type" value="Genomic_DNA"/>
</dbReference>
<dbReference type="AlphaFoldDB" id="A0A2H3BKF7"/>
<accession>A0A2H3BKF7</accession>
<reference evidence="2" key="1">
    <citation type="journal article" date="2017" name="Nat. Ecol. Evol.">
        <title>Genome expansion and lineage-specific genetic innovations in the forest pathogenic fungi Armillaria.</title>
        <authorList>
            <person name="Sipos G."/>
            <person name="Prasanna A.N."/>
            <person name="Walter M.C."/>
            <person name="O'Connor E."/>
            <person name="Balint B."/>
            <person name="Krizsan K."/>
            <person name="Kiss B."/>
            <person name="Hess J."/>
            <person name="Varga T."/>
            <person name="Slot J."/>
            <person name="Riley R."/>
            <person name="Boka B."/>
            <person name="Rigling D."/>
            <person name="Barry K."/>
            <person name="Lee J."/>
            <person name="Mihaltcheva S."/>
            <person name="LaButti K."/>
            <person name="Lipzen A."/>
            <person name="Waldron R."/>
            <person name="Moloney N.M."/>
            <person name="Sperisen C."/>
            <person name="Kredics L."/>
            <person name="Vagvoelgyi C."/>
            <person name="Patrignani A."/>
            <person name="Fitzpatrick D."/>
            <person name="Nagy I."/>
            <person name="Doyle S."/>
            <person name="Anderson J.B."/>
            <person name="Grigoriev I.V."/>
            <person name="Gueldener U."/>
            <person name="Muensterkoetter M."/>
            <person name="Nagy L.G."/>
        </authorList>
    </citation>
    <scope>NUCLEOTIDE SEQUENCE [LARGE SCALE GENOMIC DNA]</scope>
    <source>
        <strain evidence="2">28-4</strain>
    </source>
</reference>
<proteinExistence type="predicted"/>
<evidence type="ECO:0000313" key="1">
    <source>
        <dbReference type="EMBL" id="PBK63546.1"/>
    </source>
</evidence>
<evidence type="ECO:0000313" key="2">
    <source>
        <dbReference type="Proteomes" id="UP000218334"/>
    </source>
</evidence>